<evidence type="ECO:0000256" key="7">
    <source>
        <dbReference type="ARBA" id="ARBA00012125"/>
    </source>
</evidence>
<dbReference type="GO" id="GO:0006021">
    <property type="term" value="P:inositol biosynthetic process"/>
    <property type="evidence" value="ECO:0007669"/>
    <property type="project" value="UniProtKB-KW"/>
</dbReference>
<dbReference type="SUPFAM" id="SSF55347">
    <property type="entry name" value="Glyceraldehyde-3-phosphate dehydrogenase-like, C-terminal domain"/>
    <property type="match status" value="1"/>
</dbReference>
<dbReference type="InterPro" id="IPR002587">
    <property type="entry name" value="Myo-inos-1-P_Synthase"/>
</dbReference>
<dbReference type="GO" id="GO:0005737">
    <property type="term" value="C:cytoplasm"/>
    <property type="evidence" value="ECO:0007669"/>
    <property type="project" value="UniProtKB-SubCell"/>
</dbReference>
<dbReference type="Pfam" id="PF07994">
    <property type="entry name" value="NAD_binding_5"/>
    <property type="match status" value="2"/>
</dbReference>
<evidence type="ECO:0000256" key="15">
    <source>
        <dbReference type="ARBA" id="ARBA00023264"/>
    </source>
</evidence>
<accession>A0A9J5ZGQ9</accession>
<comment type="subunit">
    <text evidence="6">Homotetramer.</text>
</comment>
<evidence type="ECO:0000256" key="16">
    <source>
        <dbReference type="ARBA" id="ARBA00070063"/>
    </source>
</evidence>
<dbReference type="InterPro" id="IPR013021">
    <property type="entry name" value="Myo-inos-1-P_Synthase_GAPDH"/>
</dbReference>
<dbReference type="FunFam" id="3.40.50.720:FF:000069">
    <property type="entry name" value="Inositol-3-phosphate synthase 1"/>
    <property type="match status" value="1"/>
</dbReference>
<evidence type="ECO:0000256" key="14">
    <source>
        <dbReference type="ARBA" id="ARBA00023235"/>
    </source>
</evidence>
<keyword evidence="19" id="KW-1185">Reference proteome</keyword>
<evidence type="ECO:0000256" key="9">
    <source>
        <dbReference type="ARBA" id="ARBA00022516"/>
    </source>
</evidence>
<evidence type="ECO:0000313" key="19">
    <source>
        <dbReference type="Proteomes" id="UP000824120"/>
    </source>
</evidence>
<evidence type="ECO:0000256" key="2">
    <source>
        <dbReference type="ARBA" id="ARBA00001911"/>
    </source>
</evidence>
<comment type="pathway">
    <text evidence="4">Polyol metabolism; myo-inositol biosynthesis; myo-inositol from D-glucose 6-phosphate: step 1/2.</text>
</comment>
<dbReference type="SUPFAM" id="SSF51735">
    <property type="entry name" value="NAD(P)-binding Rossmann-fold domains"/>
    <property type="match status" value="3"/>
</dbReference>
<dbReference type="GO" id="GO:0008654">
    <property type="term" value="P:phospholipid biosynthetic process"/>
    <property type="evidence" value="ECO:0007669"/>
    <property type="project" value="UniProtKB-KW"/>
</dbReference>
<dbReference type="EMBL" id="JACXVP010000004">
    <property type="protein sequence ID" value="KAG5611613.1"/>
    <property type="molecule type" value="Genomic_DNA"/>
</dbReference>
<comment type="subcellular location">
    <subcellularLocation>
        <location evidence="3">Cytoplasm</location>
    </subcellularLocation>
</comment>
<keyword evidence="13" id="KW-0594">Phospholipid biosynthesis</keyword>
<dbReference type="PANTHER" id="PTHR11510">
    <property type="entry name" value="MYO-INOSITOL-1 PHOSPHATE SYNTHASE"/>
    <property type="match status" value="1"/>
</dbReference>
<evidence type="ECO:0000256" key="10">
    <source>
        <dbReference type="ARBA" id="ARBA00022550"/>
    </source>
</evidence>
<dbReference type="InterPro" id="IPR036291">
    <property type="entry name" value="NAD(P)-bd_dom_sf"/>
</dbReference>
<sequence length="579" mass="63761">MFIENFKVESPNVKYTESEIHSVYDYQTTELVHEEKNGTFQWTVKPKTVKYEFKTDVHVPKLGVMLVGWGGNNGSALTGGVIANREGISWATKDKVQQANYFGSLTQASTIRVGSFNGEEIYAPFKSILPMVNPDDVVFGGWDISNMNLADAMARAKVFDIDLQKQLRPYMESMVPLPGIYDPDFIAANQGSRANNVIKGTKKEQIDQIVKDIREFKENNKVDKVVVLWTANTERYSSVAVGLNDTMENLFASVDRNEAEISPSTLYAIASILENVPFINGSPQNTFVPGGGKICVHSTLHSVGVGSHWSYVLIENLLGLIDLAIKRNTLIGGDDFKSGQTKMKSVLVDFLVGAGIKPTSIVSYNHLGNNDGMNLSAPQTFRSKEISKSNVVDDMVSSNAILYEPGEHPDHVVVIKYVPYVGDSKRAMDEYTSEIFMGGRNTIVLHNTCEDSLLAAPIILDLVLLAELSTRIQLKAEGEGKFHSFHPVATILSYLTKAPLVNSLEASFHSVKIAPKDVFLEQLLEDACSHYVYSNNLKGGVPPGTPVVNALSKQRAMLENILRACVGLAPENNMILEYK</sequence>
<proteinExistence type="inferred from homology"/>
<keyword evidence="8" id="KW-0963">Cytoplasm</keyword>
<protein>
    <recommendedName>
        <fullName evidence="16">Inositol-3-phosphate synthase</fullName>
        <ecNumber evidence="7">5.5.1.4</ecNumber>
    </recommendedName>
</protein>
<dbReference type="PIRSF" id="PIRSF015578">
    <property type="entry name" value="Myoinos-ppht_syn"/>
    <property type="match status" value="1"/>
</dbReference>
<keyword evidence="14" id="KW-0413">Isomerase</keyword>
<comment type="catalytic activity">
    <reaction evidence="1">
        <text>D-glucose 6-phosphate = 1D-myo-inositol 3-phosphate</text>
        <dbReference type="Rhea" id="RHEA:10716"/>
        <dbReference type="ChEBI" id="CHEBI:58401"/>
        <dbReference type="ChEBI" id="CHEBI:61548"/>
        <dbReference type="EC" id="5.5.1.4"/>
    </reaction>
</comment>
<organism evidence="18 19">
    <name type="scientific">Solanum commersonii</name>
    <name type="common">Commerson's wild potato</name>
    <name type="synonym">Commerson's nightshade</name>
    <dbReference type="NCBI Taxonomy" id="4109"/>
    <lineage>
        <taxon>Eukaryota</taxon>
        <taxon>Viridiplantae</taxon>
        <taxon>Streptophyta</taxon>
        <taxon>Embryophyta</taxon>
        <taxon>Tracheophyta</taxon>
        <taxon>Spermatophyta</taxon>
        <taxon>Magnoliopsida</taxon>
        <taxon>eudicotyledons</taxon>
        <taxon>Gunneridae</taxon>
        <taxon>Pentapetalae</taxon>
        <taxon>asterids</taxon>
        <taxon>lamiids</taxon>
        <taxon>Solanales</taxon>
        <taxon>Solanaceae</taxon>
        <taxon>Solanoideae</taxon>
        <taxon>Solaneae</taxon>
        <taxon>Solanum</taxon>
    </lineage>
</organism>
<evidence type="ECO:0000256" key="1">
    <source>
        <dbReference type="ARBA" id="ARBA00000113"/>
    </source>
</evidence>
<evidence type="ECO:0000256" key="3">
    <source>
        <dbReference type="ARBA" id="ARBA00004496"/>
    </source>
</evidence>
<comment type="cofactor">
    <cofactor evidence="2">
        <name>NAD(+)</name>
        <dbReference type="ChEBI" id="CHEBI:57540"/>
    </cofactor>
</comment>
<dbReference type="Gene3D" id="3.40.50.720">
    <property type="entry name" value="NAD(P)-binding Rossmann-like Domain"/>
    <property type="match status" value="2"/>
</dbReference>
<evidence type="ECO:0000256" key="4">
    <source>
        <dbReference type="ARBA" id="ARBA00005117"/>
    </source>
</evidence>
<feature type="domain" description="Myo-inositol-1-phosphate synthase GAPDH-like" evidence="17">
    <location>
        <begin position="339"/>
        <end position="452"/>
    </location>
</feature>
<dbReference type="OrthoDB" id="2887at2759"/>
<dbReference type="Gene3D" id="3.30.360.10">
    <property type="entry name" value="Dihydrodipicolinate Reductase, domain 2"/>
    <property type="match status" value="1"/>
</dbReference>
<name>A0A9J5ZGQ9_SOLCO</name>
<dbReference type="GO" id="GO:0004512">
    <property type="term" value="F:inositol-3-phosphate synthase activity"/>
    <property type="evidence" value="ECO:0007669"/>
    <property type="project" value="UniProtKB-EC"/>
</dbReference>
<dbReference type="Pfam" id="PF01658">
    <property type="entry name" value="Inos-1-P_synth"/>
    <property type="match status" value="1"/>
</dbReference>
<keyword evidence="10" id="KW-0398">Inositol biosynthesis</keyword>
<keyword evidence="12" id="KW-0443">Lipid metabolism</keyword>
<evidence type="ECO:0000256" key="11">
    <source>
        <dbReference type="ARBA" id="ARBA00023027"/>
    </source>
</evidence>
<dbReference type="AlphaFoldDB" id="A0A9J5ZGQ9"/>
<comment type="caution">
    <text evidence="18">The sequence shown here is derived from an EMBL/GenBank/DDBJ whole genome shotgun (WGS) entry which is preliminary data.</text>
</comment>
<evidence type="ECO:0000313" key="18">
    <source>
        <dbReference type="EMBL" id="KAG5611613.1"/>
    </source>
</evidence>
<evidence type="ECO:0000256" key="12">
    <source>
        <dbReference type="ARBA" id="ARBA00023098"/>
    </source>
</evidence>
<keyword evidence="15" id="KW-1208">Phospholipid metabolism</keyword>
<keyword evidence="11" id="KW-0520">NAD</keyword>
<evidence type="ECO:0000256" key="8">
    <source>
        <dbReference type="ARBA" id="ARBA00022490"/>
    </source>
</evidence>
<dbReference type="FunFam" id="3.30.360.10:FF:000040">
    <property type="entry name" value="Inositol 1-phosphate synthase"/>
    <property type="match status" value="1"/>
</dbReference>
<evidence type="ECO:0000259" key="17">
    <source>
        <dbReference type="Pfam" id="PF01658"/>
    </source>
</evidence>
<dbReference type="EC" id="5.5.1.4" evidence="7"/>
<evidence type="ECO:0000256" key="6">
    <source>
        <dbReference type="ARBA" id="ARBA00011881"/>
    </source>
</evidence>
<evidence type="ECO:0000256" key="13">
    <source>
        <dbReference type="ARBA" id="ARBA00023209"/>
    </source>
</evidence>
<keyword evidence="9" id="KW-0444">Lipid biosynthesis</keyword>
<reference evidence="18 19" key="1">
    <citation type="submission" date="2020-09" db="EMBL/GenBank/DDBJ databases">
        <title>De no assembly of potato wild relative species, Solanum commersonii.</title>
        <authorList>
            <person name="Cho K."/>
        </authorList>
    </citation>
    <scope>NUCLEOTIDE SEQUENCE [LARGE SCALE GENOMIC DNA]</scope>
    <source>
        <strain evidence="18">LZ3.2</strain>
        <tissue evidence="18">Leaf</tissue>
    </source>
</reference>
<evidence type="ECO:0000256" key="5">
    <source>
        <dbReference type="ARBA" id="ARBA00010813"/>
    </source>
</evidence>
<gene>
    <name evidence="18" type="ORF">H5410_022894</name>
</gene>
<dbReference type="Proteomes" id="UP000824120">
    <property type="component" value="Chromosome 4"/>
</dbReference>
<dbReference type="FunFam" id="3.40.50.720:FF:000334">
    <property type="entry name" value="Inositol-3-phosphate synthase"/>
    <property type="match status" value="1"/>
</dbReference>
<comment type="similarity">
    <text evidence="5">Belongs to the myo-inositol 1-phosphate synthase family.</text>
</comment>